<comment type="caution">
    <text evidence="1">The sequence shown here is derived from an EMBL/GenBank/DDBJ whole genome shotgun (WGS) entry which is preliminary data.</text>
</comment>
<organism evidence="1 2">
    <name type="scientific">Datura stramonium</name>
    <name type="common">Jimsonweed</name>
    <name type="synonym">Common thornapple</name>
    <dbReference type="NCBI Taxonomy" id="4076"/>
    <lineage>
        <taxon>Eukaryota</taxon>
        <taxon>Viridiplantae</taxon>
        <taxon>Streptophyta</taxon>
        <taxon>Embryophyta</taxon>
        <taxon>Tracheophyta</taxon>
        <taxon>Spermatophyta</taxon>
        <taxon>Magnoliopsida</taxon>
        <taxon>eudicotyledons</taxon>
        <taxon>Gunneridae</taxon>
        <taxon>Pentapetalae</taxon>
        <taxon>asterids</taxon>
        <taxon>lamiids</taxon>
        <taxon>Solanales</taxon>
        <taxon>Solanaceae</taxon>
        <taxon>Solanoideae</taxon>
        <taxon>Datureae</taxon>
        <taxon>Datura</taxon>
    </lineage>
</organism>
<proteinExistence type="predicted"/>
<gene>
    <name evidence="1" type="ORF">HAX54_042434</name>
</gene>
<sequence>MALLVQIQGAKEIKMCDPLFIQMVKGKRVWIEAEEVHGTGKNLLYINGVEARMYKDHAKARKKTKTTLNQIVDNMVVDKTLTGSTLFYENLQYASAEDELIFADSIGGKEAREYYLPSKMVWMTPLIKRLSINIIIRKWL</sequence>
<name>A0ABS8VZ95_DATST</name>
<accession>A0ABS8VZ95</accession>
<reference evidence="1 2" key="1">
    <citation type="journal article" date="2021" name="BMC Genomics">
        <title>Datura genome reveals duplications of psychoactive alkaloid biosynthetic genes and high mutation rate following tissue culture.</title>
        <authorList>
            <person name="Rajewski A."/>
            <person name="Carter-House D."/>
            <person name="Stajich J."/>
            <person name="Litt A."/>
        </authorList>
    </citation>
    <scope>NUCLEOTIDE SEQUENCE [LARGE SCALE GENOMIC DNA]</scope>
    <source>
        <strain evidence="1">AR-01</strain>
    </source>
</reference>
<keyword evidence="2" id="KW-1185">Reference proteome</keyword>
<protein>
    <submittedName>
        <fullName evidence="1">Uncharacterized protein</fullName>
    </submittedName>
</protein>
<dbReference type="Proteomes" id="UP000823775">
    <property type="component" value="Unassembled WGS sequence"/>
</dbReference>
<evidence type="ECO:0000313" key="1">
    <source>
        <dbReference type="EMBL" id="MCE2055340.1"/>
    </source>
</evidence>
<evidence type="ECO:0000313" key="2">
    <source>
        <dbReference type="Proteomes" id="UP000823775"/>
    </source>
</evidence>
<dbReference type="EMBL" id="JACEIK010006248">
    <property type="protein sequence ID" value="MCE2055340.1"/>
    <property type="molecule type" value="Genomic_DNA"/>
</dbReference>